<dbReference type="GO" id="GO:0046872">
    <property type="term" value="F:metal ion binding"/>
    <property type="evidence" value="ECO:0007669"/>
    <property type="project" value="UniProtKB-KW"/>
</dbReference>
<evidence type="ECO:0000256" key="13">
    <source>
        <dbReference type="ARBA" id="ARBA00023014"/>
    </source>
</evidence>
<protein>
    <recommendedName>
        <fullName evidence="5">Oxygen sensor histidine kinase NreB</fullName>
        <ecNumber evidence="4">2.7.13.3</ecNumber>
    </recommendedName>
    <alternativeName>
        <fullName evidence="15">Nitrogen regulation protein B</fullName>
    </alternativeName>
</protein>
<evidence type="ECO:0000256" key="1">
    <source>
        <dbReference type="ARBA" id="ARBA00000085"/>
    </source>
</evidence>
<gene>
    <name evidence="17" type="ORF">OSCT_2520</name>
</gene>
<dbReference type="PRINTS" id="PR00344">
    <property type="entry name" value="BCTRLSENSOR"/>
</dbReference>
<dbReference type="EMBL" id="ADVR01000110">
    <property type="protein sequence ID" value="EFO79656.1"/>
    <property type="molecule type" value="Genomic_DNA"/>
</dbReference>
<comment type="caution">
    <text evidence="17">The sequence shown here is derived from an EMBL/GenBank/DDBJ whole genome shotgun (WGS) entry which is preliminary data.</text>
</comment>
<dbReference type="PANTHER" id="PTHR24421">
    <property type="entry name" value="NITRATE/NITRITE SENSOR PROTEIN NARX-RELATED"/>
    <property type="match status" value="1"/>
</dbReference>
<evidence type="ECO:0000256" key="8">
    <source>
        <dbReference type="ARBA" id="ARBA00022679"/>
    </source>
</evidence>
<evidence type="ECO:0000256" key="6">
    <source>
        <dbReference type="ARBA" id="ARBA00022485"/>
    </source>
</evidence>
<evidence type="ECO:0000256" key="15">
    <source>
        <dbReference type="ARBA" id="ARBA00030800"/>
    </source>
</evidence>
<evidence type="ECO:0000256" key="5">
    <source>
        <dbReference type="ARBA" id="ARBA00017322"/>
    </source>
</evidence>
<proteinExistence type="predicted"/>
<dbReference type="CDD" id="cd16917">
    <property type="entry name" value="HATPase_UhpB-NarQ-NarX-like"/>
    <property type="match status" value="1"/>
</dbReference>
<keyword evidence="9" id="KW-0479">Metal-binding</keyword>
<keyword evidence="6" id="KW-0004">4Fe-4S</keyword>
<dbReference type="Pfam" id="PF01590">
    <property type="entry name" value="GAF"/>
    <property type="match status" value="1"/>
</dbReference>
<evidence type="ECO:0000256" key="14">
    <source>
        <dbReference type="ARBA" id="ARBA00024827"/>
    </source>
</evidence>
<comment type="function">
    <text evidence="14">Member of the two-component regulatory system NreB/NreC involved in the control of dissimilatory nitrate/nitrite reduction in response to oxygen. NreB functions as a direct oxygen sensor histidine kinase which is autophosphorylated, in the absence of oxygen, probably at the conserved histidine residue, and transfers its phosphate group probably to a conserved aspartate residue of NreC. NreB/NreC activates the expression of the nitrate (narGHJI) and nitrite (nir) reductase operons, as well as the putative nitrate transporter gene narT.</text>
</comment>
<keyword evidence="7" id="KW-0963">Cytoplasm</keyword>
<evidence type="ECO:0000256" key="3">
    <source>
        <dbReference type="ARBA" id="ARBA00004496"/>
    </source>
</evidence>
<evidence type="ECO:0000259" key="16">
    <source>
        <dbReference type="PROSITE" id="PS50109"/>
    </source>
</evidence>
<keyword evidence="13" id="KW-0411">Iron-sulfur</keyword>
<dbReference type="InterPro" id="IPR036890">
    <property type="entry name" value="HATPase_C_sf"/>
</dbReference>
<keyword evidence="11" id="KW-0408">Iron</keyword>
<evidence type="ECO:0000256" key="11">
    <source>
        <dbReference type="ARBA" id="ARBA00023004"/>
    </source>
</evidence>
<dbReference type="Gene3D" id="3.30.565.10">
    <property type="entry name" value="Histidine kinase-like ATPase, C-terminal domain"/>
    <property type="match status" value="1"/>
</dbReference>
<dbReference type="Pfam" id="PF02518">
    <property type="entry name" value="HATPase_c"/>
    <property type="match status" value="1"/>
</dbReference>
<dbReference type="InterPro" id="IPR004358">
    <property type="entry name" value="Sig_transdc_His_kin-like_C"/>
</dbReference>
<dbReference type="GO" id="GO:0005737">
    <property type="term" value="C:cytoplasm"/>
    <property type="evidence" value="ECO:0007669"/>
    <property type="project" value="UniProtKB-SubCell"/>
</dbReference>
<dbReference type="GO" id="GO:0046983">
    <property type="term" value="F:protein dimerization activity"/>
    <property type="evidence" value="ECO:0007669"/>
    <property type="project" value="InterPro"/>
</dbReference>
<dbReference type="AlphaFoldDB" id="E1IGR9"/>
<dbReference type="eggNOG" id="COG4585">
    <property type="taxonomic scope" value="Bacteria"/>
</dbReference>
<dbReference type="STRING" id="765420.OSCT_2520"/>
<keyword evidence="8" id="KW-0808">Transferase</keyword>
<evidence type="ECO:0000256" key="7">
    <source>
        <dbReference type="ARBA" id="ARBA00022490"/>
    </source>
</evidence>
<evidence type="ECO:0000256" key="10">
    <source>
        <dbReference type="ARBA" id="ARBA00022777"/>
    </source>
</evidence>
<dbReference type="GO" id="GO:0016020">
    <property type="term" value="C:membrane"/>
    <property type="evidence" value="ECO:0007669"/>
    <property type="project" value="InterPro"/>
</dbReference>
<dbReference type="GO" id="GO:0051539">
    <property type="term" value="F:4 iron, 4 sulfur cluster binding"/>
    <property type="evidence" value="ECO:0007669"/>
    <property type="project" value="UniProtKB-KW"/>
</dbReference>
<dbReference type="InterPro" id="IPR005467">
    <property type="entry name" value="His_kinase_dom"/>
</dbReference>
<evidence type="ECO:0000256" key="12">
    <source>
        <dbReference type="ARBA" id="ARBA00023012"/>
    </source>
</evidence>
<dbReference type="InterPro" id="IPR050482">
    <property type="entry name" value="Sensor_HK_TwoCompSys"/>
</dbReference>
<dbReference type="InterPro" id="IPR003594">
    <property type="entry name" value="HATPase_dom"/>
</dbReference>
<dbReference type="GO" id="GO:0000155">
    <property type="term" value="F:phosphorelay sensor kinase activity"/>
    <property type="evidence" value="ECO:0007669"/>
    <property type="project" value="InterPro"/>
</dbReference>
<dbReference type="Pfam" id="PF07730">
    <property type="entry name" value="HisKA_3"/>
    <property type="match status" value="1"/>
</dbReference>
<evidence type="ECO:0000313" key="18">
    <source>
        <dbReference type="Proteomes" id="UP000054010"/>
    </source>
</evidence>
<evidence type="ECO:0000313" key="17">
    <source>
        <dbReference type="EMBL" id="EFO79656.1"/>
    </source>
</evidence>
<feature type="domain" description="Histidine kinase" evidence="16">
    <location>
        <begin position="326"/>
        <end position="419"/>
    </location>
</feature>
<evidence type="ECO:0000256" key="4">
    <source>
        <dbReference type="ARBA" id="ARBA00012438"/>
    </source>
</evidence>
<keyword evidence="18" id="KW-1185">Reference proteome</keyword>
<dbReference type="Gene3D" id="3.30.450.40">
    <property type="match status" value="1"/>
</dbReference>
<accession>E1IGR9</accession>
<comment type="catalytic activity">
    <reaction evidence="1">
        <text>ATP + protein L-histidine = ADP + protein N-phospho-L-histidine.</text>
        <dbReference type="EC" id="2.7.13.3"/>
    </reaction>
</comment>
<keyword evidence="10 17" id="KW-0418">Kinase</keyword>
<dbReference type="SUPFAM" id="SSF55874">
    <property type="entry name" value="ATPase domain of HSP90 chaperone/DNA topoisomerase II/histidine kinase"/>
    <property type="match status" value="1"/>
</dbReference>
<dbReference type="SMART" id="SM00387">
    <property type="entry name" value="HATPase_c"/>
    <property type="match status" value="1"/>
</dbReference>
<dbReference type="PROSITE" id="PS50109">
    <property type="entry name" value="HIS_KIN"/>
    <property type="match status" value="1"/>
</dbReference>
<dbReference type="Proteomes" id="UP000054010">
    <property type="component" value="Unassembled WGS sequence"/>
</dbReference>
<dbReference type="Gene3D" id="1.20.5.1930">
    <property type="match status" value="1"/>
</dbReference>
<evidence type="ECO:0000256" key="9">
    <source>
        <dbReference type="ARBA" id="ARBA00022723"/>
    </source>
</evidence>
<dbReference type="SMART" id="SM00065">
    <property type="entry name" value="GAF"/>
    <property type="match status" value="1"/>
</dbReference>
<dbReference type="InterPro" id="IPR003018">
    <property type="entry name" value="GAF"/>
</dbReference>
<dbReference type="EC" id="2.7.13.3" evidence="4"/>
<sequence length="419" mass="46446">MSPRSYQIDSTPLPDDPELLRRRIAELEHDALRMSRIARIFYVTHALAVAMQTAGDISEIHERVLTLITSELGYDRAVLAMIEPHDAVLTGWLCSTDGPGAHLQRMPHTERLPTDDETWPIVEALRRGTPMLITDQRPPTGDPHANELLALCCYAILPMVLLGQPLGVILVDNPLRGEPLTMDDLYTLQHVASHTAVLIGGIQAVVGRAQRLAVEEERSRIAMEIHDAISQQLYGITYTIGACIRQLPARPDAVREQLVYLLPQAQHAAQGLRRAIFDLWPDDLDAARFKEELSGYFEEIAPPPRPRLFLQVDGGFDRLPVVLRRQLYRIAQEVLNNVVKHAQAGQAKLTLLCQDGEVVMRIADNGQGFDPVHVLADRSNASHYGLSSMRERADALGGQIRIDSAPGSGTTLTVTLPLR</sequence>
<reference evidence="17 18" key="1">
    <citation type="journal article" date="2011" name="J. Bacteriol.">
        <title>Draft genome sequence of the anoxygenic filamentous phototrophic bacterium Oscillochloris trichoides subsp. DG-6.</title>
        <authorList>
            <person name="Kuznetsov B.B."/>
            <person name="Ivanovsky R.N."/>
            <person name="Keppen O.I."/>
            <person name="Sukhacheva M.V."/>
            <person name="Bumazhkin B.K."/>
            <person name="Patutina E.O."/>
            <person name="Beletsky A.V."/>
            <person name="Mardanov A.V."/>
            <person name="Baslerov R.V."/>
            <person name="Panteleeva A.N."/>
            <person name="Kolganova T.V."/>
            <person name="Ravin N.V."/>
            <person name="Skryabin K.G."/>
        </authorList>
    </citation>
    <scope>NUCLEOTIDE SEQUENCE [LARGE SCALE GENOMIC DNA]</scope>
    <source>
        <strain evidence="17 18">DG-6</strain>
    </source>
</reference>
<comment type="subcellular location">
    <subcellularLocation>
        <location evidence="3">Cytoplasm</location>
    </subcellularLocation>
</comment>
<organism evidence="17 18">
    <name type="scientific">Oscillochloris trichoides DG-6</name>
    <dbReference type="NCBI Taxonomy" id="765420"/>
    <lineage>
        <taxon>Bacteria</taxon>
        <taxon>Bacillati</taxon>
        <taxon>Chloroflexota</taxon>
        <taxon>Chloroflexia</taxon>
        <taxon>Chloroflexales</taxon>
        <taxon>Chloroflexineae</taxon>
        <taxon>Oscillochloridaceae</taxon>
        <taxon>Oscillochloris</taxon>
    </lineage>
</organism>
<keyword evidence="12" id="KW-0902">Two-component regulatory system</keyword>
<dbReference type="PANTHER" id="PTHR24421:SF61">
    <property type="entry name" value="OXYGEN SENSOR HISTIDINE KINASE NREB"/>
    <property type="match status" value="1"/>
</dbReference>
<comment type="cofactor">
    <cofactor evidence="2">
        <name>[4Fe-4S] cluster</name>
        <dbReference type="ChEBI" id="CHEBI:49883"/>
    </cofactor>
</comment>
<dbReference type="InterPro" id="IPR011712">
    <property type="entry name" value="Sig_transdc_His_kin_sub3_dim/P"/>
</dbReference>
<dbReference type="InterPro" id="IPR029016">
    <property type="entry name" value="GAF-like_dom_sf"/>
</dbReference>
<name>E1IGR9_9CHLR</name>
<dbReference type="HOGENOM" id="CLU_651912_0_0_0"/>
<evidence type="ECO:0000256" key="2">
    <source>
        <dbReference type="ARBA" id="ARBA00001966"/>
    </source>
</evidence>
<dbReference type="SUPFAM" id="SSF55781">
    <property type="entry name" value="GAF domain-like"/>
    <property type="match status" value="1"/>
</dbReference>